<evidence type="ECO:0000313" key="1">
    <source>
        <dbReference type="EMBL" id="TGK12015.1"/>
    </source>
</evidence>
<sequence length="280" mass="30031">MKEKTLQIHPLDMSGVTCVEIFGHGGEVFVSSGNTSPECVVEKTGNVRYRIEKKGEKLKISAVVPHFVSSGEIRFQLNLPENQSVKIAGNSTPIRLRGKFQDVDAACSEGDIRLETASGNFRLASAKGDIVLSNVHGSVSASTAGGDIIAGELSGDHILTSVTGTLTLAGGEGRFRLSSEHFLSANEIRLRPGSQNYFVTGGPLRLQNLIPEGGCLLHASGPKNRIFRDLPSFLILEKGKYLKASAIGPKPSHLQLRSKEEIHIHSSRNEGPDPKLCANA</sequence>
<accession>A0A4V6QKR9</accession>
<dbReference type="RefSeq" id="WP_135767419.1">
    <property type="nucleotide sequence ID" value="NZ_RQET01000004.1"/>
</dbReference>
<dbReference type="Gene3D" id="2.160.20.120">
    <property type="match status" value="1"/>
</dbReference>
<protein>
    <recommendedName>
        <fullName evidence="3">Adhesin domain-containing protein</fullName>
    </recommendedName>
</protein>
<dbReference type="OrthoDB" id="320037at2"/>
<reference evidence="1" key="1">
    <citation type="journal article" date="2019" name="PLoS Negl. Trop. Dis.">
        <title>Revisiting the worldwide diversity of Leptospira species in the environment.</title>
        <authorList>
            <person name="Vincent A.T."/>
            <person name="Schiettekatte O."/>
            <person name="Bourhy P."/>
            <person name="Veyrier F.J."/>
            <person name="Picardeau M."/>
        </authorList>
    </citation>
    <scope>NUCLEOTIDE SEQUENCE [LARGE SCALE GENOMIC DNA]</scope>
    <source>
        <strain evidence="1">SSW15</strain>
    </source>
</reference>
<comment type="caution">
    <text evidence="1">The sequence shown here is derived from an EMBL/GenBank/DDBJ whole genome shotgun (WGS) entry which is preliminary data.</text>
</comment>
<proteinExistence type="predicted"/>
<gene>
    <name evidence="1" type="ORF">EHO60_07015</name>
</gene>
<evidence type="ECO:0008006" key="3">
    <source>
        <dbReference type="Google" id="ProtNLM"/>
    </source>
</evidence>
<name>A0A4V6QKR9_9LEPT</name>
<dbReference type="AlphaFoldDB" id="A0A4V6QKR9"/>
<evidence type="ECO:0000313" key="2">
    <source>
        <dbReference type="Proteomes" id="UP000298458"/>
    </source>
</evidence>
<keyword evidence="2" id="KW-1185">Reference proteome</keyword>
<dbReference type="Proteomes" id="UP000298458">
    <property type="component" value="Unassembled WGS sequence"/>
</dbReference>
<dbReference type="EMBL" id="RQET01000004">
    <property type="protein sequence ID" value="TGK12015.1"/>
    <property type="molecule type" value="Genomic_DNA"/>
</dbReference>
<organism evidence="1 2">
    <name type="scientific">Leptospira fletcheri</name>
    <dbReference type="NCBI Taxonomy" id="2484981"/>
    <lineage>
        <taxon>Bacteria</taxon>
        <taxon>Pseudomonadati</taxon>
        <taxon>Spirochaetota</taxon>
        <taxon>Spirochaetia</taxon>
        <taxon>Leptospirales</taxon>
        <taxon>Leptospiraceae</taxon>
        <taxon>Leptospira</taxon>
    </lineage>
</organism>